<dbReference type="PANTHER" id="PTHR43643">
    <property type="entry name" value="HISTIDINOL-PHOSPHATE AMINOTRANSFERASE 2"/>
    <property type="match status" value="1"/>
</dbReference>
<evidence type="ECO:0000256" key="3">
    <source>
        <dbReference type="ARBA" id="ARBA00011738"/>
    </source>
</evidence>
<sequence>MSKFWSSRLQRTEPYVPGEQPNDTNVIKLNTNENPYPPSPEVQKAIQQAASEDLRLYPTPTLQELRQTIAEKFQVHQDQVFIGNGSDEVLAFSFMAFFEPGETIRFPDITYSFYPVYAKLFNTDYKVIPVNEDFSLPIESFYDAEGGVIFPNPNAPTGRALSLLEVESIVNGNPNKVVIIDEAYIDFGGQSAVQLVNRYENLLVIQTLSKSRSLAGLRVGFAIGNSQLIEGLNRIKNSFNSYTIDRLAIAGAKAAFEDEAYFEKVRKRIIDTREKTAESLSTLGFDVVESKANFLLVSHPQVDAEQLYTQLKEQNIYVRYFNKPRIQQYVRITIGKPGEMEKLIKETKHLIPNMAN</sequence>
<comment type="cofactor">
    <cofactor evidence="1 9">
        <name>pyridoxal 5'-phosphate</name>
        <dbReference type="ChEBI" id="CHEBI:597326"/>
    </cofactor>
</comment>
<dbReference type="Proteomes" id="UP001500880">
    <property type="component" value="Unassembled WGS sequence"/>
</dbReference>
<evidence type="ECO:0000256" key="2">
    <source>
        <dbReference type="ARBA" id="ARBA00005011"/>
    </source>
</evidence>
<feature type="modified residue" description="N6-(pyridoxal phosphate)lysine" evidence="9">
    <location>
        <position position="210"/>
    </location>
</feature>
<dbReference type="NCBIfam" id="TIGR01141">
    <property type="entry name" value="hisC"/>
    <property type="match status" value="1"/>
</dbReference>
<dbReference type="InterPro" id="IPR050106">
    <property type="entry name" value="HistidinolP_aminotransfase"/>
</dbReference>
<comment type="similarity">
    <text evidence="9">Belongs to the class-II pyridoxal-phosphate-dependent aminotransferase family. Histidinol-phosphate aminotransferase subfamily.</text>
</comment>
<comment type="pathway">
    <text evidence="2 9">Amino-acid biosynthesis; L-histidine biosynthesis; L-histidine from 5-phospho-alpha-D-ribose 1-diphosphate: step 7/9.</text>
</comment>
<feature type="domain" description="Aminotransferase class I/classII large" evidence="11">
    <location>
        <begin position="25"/>
        <end position="345"/>
    </location>
</feature>
<dbReference type="Pfam" id="PF00155">
    <property type="entry name" value="Aminotran_1_2"/>
    <property type="match status" value="1"/>
</dbReference>
<dbReference type="RefSeq" id="WP_343843097.1">
    <property type="nucleotide sequence ID" value="NZ_BAAADO010000007.1"/>
</dbReference>
<dbReference type="PROSITE" id="PS00599">
    <property type="entry name" value="AA_TRANSFER_CLASS_2"/>
    <property type="match status" value="1"/>
</dbReference>
<organism evidence="12 13">
    <name type="scientific">Salinibacillus aidingensis</name>
    <dbReference type="NCBI Taxonomy" id="237684"/>
    <lineage>
        <taxon>Bacteria</taxon>
        <taxon>Bacillati</taxon>
        <taxon>Bacillota</taxon>
        <taxon>Bacilli</taxon>
        <taxon>Bacillales</taxon>
        <taxon>Bacillaceae</taxon>
        <taxon>Salinibacillus</taxon>
    </lineage>
</organism>
<name>A0ABP3LI19_9BACI</name>
<evidence type="ECO:0000256" key="4">
    <source>
        <dbReference type="ARBA" id="ARBA00022576"/>
    </source>
</evidence>
<dbReference type="InterPro" id="IPR015421">
    <property type="entry name" value="PyrdxlP-dep_Trfase_major"/>
</dbReference>
<dbReference type="InterPro" id="IPR005861">
    <property type="entry name" value="HisP_aminotrans"/>
</dbReference>
<evidence type="ECO:0000256" key="8">
    <source>
        <dbReference type="ARBA" id="ARBA00047481"/>
    </source>
</evidence>
<keyword evidence="9" id="KW-0028">Amino-acid biosynthesis</keyword>
<evidence type="ECO:0000313" key="13">
    <source>
        <dbReference type="Proteomes" id="UP001500880"/>
    </source>
</evidence>
<evidence type="ECO:0000256" key="1">
    <source>
        <dbReference type="ARBA" id="ARBA00001933"/>
    </source>
</evidence>
<keyword evidence="5 9" id="KW-0808">Transferase</keyword>
<evidence type="ECO:0000256" key="7">
    <source>
        <dbReference type="ARBA" id="ARBA00023102"/>
    </source>
</evidence>
<dbReference type="Gene3D" id="3.40.640.10">
    <property type="entry name" value="Type I PLP-dependent aspartate aminotransferase-like (Major domain)"/>
    <property type="match status" value="1"/>
</dbReference>
<comment type="subunit">
    <text evidence="3 9">Homodimer.</text>
</comment>
<dbReference type="PANTHER" id="PTHR43643:SF3">
    <property type="entry name" value="HISTIDINOL-PHOSPHATE AMINOTRANSFERASE"/>
    <property type="match status" value="1"/>
</dbReference>
<comment type="caution">
    <text evidence="12">The sequence shown here is derived from an EMBL/GenBank/DDBJ whole genome shotgun (WGS) entry which is preliminary data.</text>
</comment>
<gene>
    <name evidence="12" type="primary">hisC_2</name>
    <name evidence="9" type="synonym">hisC</name>
    <name evidence="12" type="ORF">GCM10008986_31050</name>
</gene>
<evidence type="ECO:0000256" key="6">
    <source>
        <dbReference type="ARBA" id="ARBA00022898"/>
    </source>
</evidence>
<evidence type="ECO:0000256" key="10">
    <source>
        <dbReference type="SAM" id="MobiDB-lite"/>
    </source>
</evidence>
<accession>A0ABP3LI19</accession>
<evidence type="ECO:0000256" key="9">
    <source>
        <dbReference type="HAMAP-Rule" id="MF_01023"/>
    </source>
</evidence>
<dbReference type="InterPro" id="IPR015422">
    <property type="entry name" value="PyrdxlP-dep_Trfase_small"/>
</dbReference>
<dbReference type="InterPro" id="IPR001917">
    <property type="entry name" value="Aminotrans_II_pyridoxalP_BS"/>
</dbReference>
<dbReference type="EC" id="2.6.1.9" evidence="9"/>
<keyword evidence="13" id="KW-1185">Reference proteome</keyword>
<reference evidence="13" key="1">
    <citation type="journal article" date="2019" name="Int. J. Syst. Evol. Microbiol.">
        <title>The Global Catalogue of Microorganisms (GCM) 10K type strain sequencing project: providing services to taxonomists for standard genome sequencing and annotation.</title>
        <authorList>
            <consortium name="The Broad Institute Genomics Platform"/>
            <consortium name="The Broad Institute Genome Sequencing Center for Infectious Disease"/>
            <person name="Wu L."/>
            <person name="Ma J."/>
        </authorList>
    </citation>
    <scope>NUCLEOTIDE SEQUENCE [LARGE SCALE GENOMIC DNA]</scope>
    <source>
        <strain evidence="13">JCM 12389</strain>
    </source>
</reference>
<protein>
    <recommendedName>
        <fullName evidence="9">Histidinol-phosphate aminotransferase</fullName>
        <ecNumber evidence="9">2.6.1.9</ecNumber>
    </recommendedName>
    <alternativeName>
        <fullName evidence="9">Imidazole acetol-phosphate transaminase</fullName>
    </alternativeName>
</protein>
<keyword evidence="6 9" id="KW-0663">Pyridoxal phosphate</keyword>
<dbReference type="InterPro" id="IPR015424">
    <property type="entry name" value="PyrdxlP-dep_Trfase"/>
</dbReference>
<keyword evidence="4 9" id="KW-0032">Aminotransferase</keyword>
<evidence type="ECO:0000313" key="12">
    <source>
        <dbReference type="EMBL" id="GAA0501393.1"/>
    </source>
</evidence>
<dbReference type="EMBL" id="BAAADO010000007">
    <property type="protein sequence ID" value="GAA0501393.1"/>
    <property type="molecule type" value="Genomic_DNA"/>
</dbReference>
<dbReference type="InterPro" id="IPR004839">
    <property type="entry name" value="Aminotransferase_I/II_large"/>
</dbReference>
<evidence type="ECO:0000259" key="11">
    <source>
        <dbReference type="Pfam" id="PF00155"/>
    </source>
</evidence>
<dbReference type="Gene3D" id="3.90.1150.10">
    <property type="entry name" value="Aspartate Aminotransferase, domain 1"/>
    <property type="match status" value="1"/>
</dbReference>
<dbReference type="SUPFAM" id="SSF53383">
    <property type="entry name" value="PLP-dependent transferases"/>
    <property type="match status" value="1"/>
</dbReference>
<feature type="region of interest" description="Disordered" evidence="10">
    <location>
        <begin position="1"/>
        <end position="23"/>
    </location>
</feature>
<proteinExistence type="inferred from homology"/>
<evidence type="ECO:0000256" key="5">
    <source>
        <dbReference type="ARBA" id="ARBA00022679"/>
    </source>
</evidence>
<comment type="catalytic activity">
    <reaction evidence="8 9">
        <text>L-histidinol phosphate + 2-oxoglutarate = 3-(imidazol-4-yl)-2-oxopropyl phosphate + L-glutamate</text>
        <dbReference type="Rhea" id="RHEA:23744"/>
        <dbReference type="ChEBI" id="CHEBI:16810"/>
        <dbReference type="ChEBI" id="CHEBI:29985"/>
        <dbReference type="ChEBI" id="CHEBI:57766"/>
        <dbReference type="ChEBI" id="CHEBI:57980"/>
        <dbReference type="EC" id="2.6.1.9"/>
    </reaction>
</comment>
<keyword evidence="7 9" id="KW-0368">Histidine biosynthesis</keyword>
<dbReference type="CDD" id="cd00609">
    <property type="entry name" value="AAT_like"/>
    <property type="match status" value="1"/>
</dbReference>
<dbReference type="HAMAP" id="MF_01023">
    <property type="entry name" value="HisC_aminotrans_2"/>
    <property type="match status" value="1"/>
</dbReference>